<dbReference type="PANTHER" id="PTHR10953">
    <property type="entry name" value="UBIQUITIN-ACTIVATING ENZYME E1"/>
    <property type="match status" value="1"/>
</dbReference>
<dbReference type="OMA" id="KLITHQY"/>
<comment type="similarity">
    <text evidence="3 7">Belongs to the ubiquitin-activating E1 family. ULA1 subfamily.</text>
</comment>
<dbReference type="InterPro" id="IPR045886">
    <property type="entry name" value="ThiF/MoeB/HesA"/>
</dbReference>
<dbReference type="PANTHER" id="PTHR10953:SF29">
    <property type="entry name" value="NEDD8-ACTIVATING ENZYME E1 REGULATORY SUBUNIT"/>
    <property type="match status" value="1"/>
</dbReference>
<dbReference type="PaxDb" id="5476-C4YR47"/>
<evidence type="ECO:0000256" key="2">
    <source>
        <dbReference type="ARBA" id="ARBA00005032"/>
    </source>
</evidence>
<dbReference type="GO" id="GO:0005737">
    <property type="term" value="C:cytoplasm"/>
    <property type="evidence" value="ECO:0007669"/>
    <property type="project" value="UniProtKB-SubCell"/>
</dbReference>
<dbReference type="UniPathway" id="UPA00885"/>
<dbReference type="Proteomes" id="UP000001429">
    <property type="component" value="Chromosome 5"/>
</dbReference>
<evidence type="ECO:0000256" key="4">
    <source>
        <dbReference type="ARBA" id="ARBA00015407"/>
    </source>
</evidence>
<dbReference type="FunFam" id="3.40.50.720:FF:000475">
    <property type="entry name" value="NEDD8-activating enzyme E1 regulatory subunit"/>
    <property type="match status" value="1"/>
</dbReference>
<accession>C4YR47</accession>
<dbReference type="CDD" id="cd01493">
    <property type="entry name" value="APPBP1_RUB"/>
    <property type="match status" value="1"/>
</dbReference>
<evidence type="ECO:0000259" key="8">
    <source>
        <dbReference type="Pfam" id="PF00899"/>
    </source>
</evidence>
<feature type="domain" description="THIF-type NAD/FAD binding fold" evidence="8">
    <location>
        <begin position="9"/>
        <end position="536"/>
    </location>
</feature>
<evidence type="ECO:0000256" key="3">
    <source>
        <dbReference type="ARBA" id="ARBA00006868"/>
    </source>
</evidence>
<keyword evidence="10" id="KW-1185">Reference proteome</keyword>
<dbReference type="AlphaFoldDB" id="C4YR47"/>
<dbReference type="Pfam" id="PF00899">
    <property type="entry name" value="ThiF"/>
    <property type="match status" value="1"/>
</dbReference>
<dbReference type="InterPro" id="IPR000594">
    <property type="entry name" value="ThiF_NAD_FAD-bd"/>
</dbReference>
<keyword evidence="6 7" id="KW-0833">Ubl conjugation pathway</keyword>
<gene>
    <name evidence="9" type="ORF">CAWG_04546</name>
</gene>
<dbReference type="EMBL" id="CM000311">
    <property type="protein sequence ID" value="EEQ46200.1"/>
    <property type="molecule type" value="Genomic_DNA"/>
</dbReference>
<keyword evidence="5" id="KW-0963">Cytoplasm</keyword>
<dbReference type="PIRSF" id="PIRSF039099">
    <property type="entry name" value="APP-BP1"/>
    <property type="match status" value="1"/>
</dbReference>
<protein>
    <recommendedName>
        <fullName evidence="4 7">NEDD8-activating enzyme E1 regulatory subunit</fullName>
    </recommendedName>
</protein>
<comment type="function">
    <text evidence="7">Regulatory subunit of the dimeric UBA3-ULA1 E1 enzyme.</text>
</comment>
<dbReference type="SUPFAM" id="SSF69572">
    <property type="entry name" value="Activating enzymes of the ubiquitin-like proteins"/>
    <property type="match status" value="1"/>
</dbReference>
<dbReference type="InterPro" id="IPR035985">
    <property type="entry name" value="Ubiquitin-activating_enz"/>
</dbReference>
<comment type="subcellular location">
    <subcellularLocation>
        <location evidence="1">Cytoplasm</location>
    </subcellularLocation>
</comment>
<dbReference type="GO" id="GO:0019781">
    <property type="term" value="F:NEDD8 activating enzyme activity"/>
    <property type="evidence" value="ECO:0007669"/>
    <property type="project" value="UniProtKB-UniRule"/>
</dbReference>
<dbReference type="OrthoDB" id="1708823at2759"/>
<name>C4YR47_CANAW</name>
<dbReference type="VEuPathDB" id="FungiDB:CAWG_04546"/>
<reference evidence="9 10" key="1">
    <citation type="journal article" date="2009" name="Nature">
        <title>Evolution of pathogenicity and sexual reproduction in eight Candida genomes.</title>
        <authorList>
            <person name="Butler G."/>
            <person name="Rasmussen M.D."/>
            <person name="Lin M.F."/>
            <person name="Santos M.A."/>
            <person name="Sakthikumar S."/>
            <person name="Munro C.A."/>
            <person name="Rheinbay E."/>
            <person name="Grabherr M."/>
            <person name="Forche A."/>
            <person name="Reedy J.L."/>
            <person name="Agrafioti I."/>
            <person name="Arnaud M.B."/>
            <person name="Bates S."/>
            <person name="Brown A.J."/>
            <person name="Brunke S."/>
            <person name="Costanzo M.C."/>
            <person name="Fitzpatrick D.A."/>
            <person name="de Groot P.W."/>
            <person name="Harris D."/>
            <person name="Hoyer L.L."/>
            <person name="Hube B."/>
            <person name="Klis F.M."/>
            <person name="Kodira C."/>
            <person name="Lennard N."/>
            <person name="Logue M.E."/>
            <person name="Martin R."/>
            <person name="Neiman A.M."/>
            <person name="Nikolaou E."/>
            <person name="Quail M.A."/>
            <person name="Quinn J."/>
            <person name="Santos M.C."/>
            <person name="Schmitzberger F.F."/>
            <person name="Sherlock G."/>
            <person name="Shah P."/>
            <person name="Silverstein K.A."/>
            <person name="Skrzypek M.S."/>
            <person name="Soll D."/>
            <person name="Staggs R."/>
            <person name="Stansfield I."/>
            <person name="Stumpf M.P."/>
            <person name="Sudbery P.E."/>
            <person name="Srikantha T."/>
            <person name="Zeng Q."/>
            <person name="Berman J."/>
            <person name="Berriman M."/>
            <person name="Heitman J."/>
            <person name="Gow N.A."/>
            <person name="Lorenz M.C."/>
            <person name="Birren B.W."/>
            <person name="Kellis M."/>
            <person name="Cuomo C.A."/>
        </authorList>
    </citation>
    <scope>NUCLEOTIDE SEQUENCE [LARGE SCALE GENOMIC DNA]</scope>
    <source>
        <strain evidence="9 10">WO-1</strain>
    </source>
</reference>
<evidence type="ECO:0000313" key="9">
    <source>
        <dbReference type="EMBL" id="EEQ46200.1"/>
    </source>
</evidence>
<sequence length="537" mass="61220">MSIDKSAKYDRQLRLWASTGQSNLENSHICLINATSTGSEILKNLILPGIGQFTIIDEKKVTKQDLSSNFFLKNQDLNEDLAVAIQKNLNELNNDVNGHAIVESLSTILAQESNLFWDQFNVVIVSDYTPNLEPLINLLWSKQIPLFIVNTIGFYGSLNIIANETTVIETHDPSKLYDLRIDHPWPELQEFADSFDLDKLNDVEHAHVPYIVIFIKALDHWRSQHDGQVPITYADKKKFRLYVKSLSRNFELETNFIDADNAHLRPHQKTEIPESIIELISISETKKLDDSTTSIFWIFIAALKNFLNLNDQLLPLPGTLPDMASDTENYVRLQQIYRDRALKDQKLFTEQVYQILDSLGRSRDEVNQESIASFCKNARLLFATVGSKDLINDKLVNQYNYNPTTAISSGGGSGSSGGGSITILDDEEKHKLGIYFGLLTFNLFIDKYHYKPTINDFNKFLKIYHDEISPKFKLNENGEKIFKEILTHNTTNYHNLNSLMGGIVSQEVLKSTTAQYIPLDNLFVFDGIHSKSEKFKI</sequence>
<dbReference type="Gene3D" id="3.40.50.12550">
    <property type="entry name" value="Ubiquitin-activating enzyme E1, inactive adenylation domain, subdomain 2"/>
    <property type="match status" value="1"/>
</dbReference>
<evidence type="ECO:0000256" key="1">
    <source>
        <dbReference type="ARBA" id="ARBA00004496"/>
    </source>
</evidence>
<evidence type="ECO:0000256" key="7">
    <source>
        <dbReference type="PIRNR" id="PIRNR039099"/>
    </source>
</evidence>
<proteinExistence type="inferred from homology"/>
<dbReference type="HOGENOM" id="CLU_019618_2_1_1"/>
<evidence type="ECO:0000256" key="5">
    <source>
        <dbReference type="ARBA" id="ARBA00022490"/>
    </source>
</evidence>
<dbReference type="InterPro" id="IPR030667">
    <property type="entry name" value="APP-BP1"/>
</dbReference>
<comment type="pathway">
    <text evidence="2 7">Protein modification; protein neddylation.</text>
</comment>
<dbReference type="Gene3D" id="3.40.50.720">
    <property type="entry name" value="NAD(P)-binding Rossmann-like Domain"/>
    <property type="match status" value="1"/>
</dbReference>
<evidence type="ECO:0000313" key="10">
    <source>
        <dbReference type="Proteomes" id="UP000001429"/>
    </source>
</evidence>
<evidence type="ECO:0000256" key="6">
    <source>
        <dbReference type="ARBA" id="ARBA00022786"/>
    </source>
</evidence>
<organism evidence="9 10">
    <name type="scientific">Candida albicans (strain WO-1)</name>
    <name type="common">Yeast</name>
    <dbReference type="NCBI Taxonomy" id="294748"/>
    <lineage>
        <taxon>Eukaryota</taxon>
        <taxon>Fungi</taxon>
        <taxon>Dikarya</taxon>
        <taxon>Ascomycota</taxon>
        <taxon>Saccharomycotina</taxon>
        <taxon>Pichiomycetes</taxon>
        <taxon>Debaryomycetaceae</taxon>
        <taxon>Candida/Lodderomyces clade</taxon>
        <taxon>Candida</taxon>
    </lineage>
</organism>
<dbReference type="GO" id="GO:0045116">
    <property type="term" value="P:protein neddylation"/>
    <property type="evidence" value="ECO:0007669"/>
    <property type="project" value="UniProtKB-UniRule"/>
</dbReference>